<feature type="non-terminal residue" evidence="2">
    <location>
        <position position="1"/>
    </location>
</feature>
<protein>
    <submittedName>
        <fullName evidence="2">Uncharacterized protein</fullName>
    </submittedName>
</protein>
<keyword evidence="1" id="KW-0732">Signal</keyword>
<feature type="chain" id="PRO_5042903490" evidence="1">
    <location>
        <begin position="24"/>
        <end position="137"/>
    </location>
</feature>
<comment type="caution">
    <text evidence="2">The sequence shown here is derived from an EMBL/GenBank/DDBJ whole genome shotgun (WGS) entry which is preliminary data.</text>
</comment>
<keyword evidence="3" id="KW-1185">Reference proteome</keyword>
<accession>A0AAN4Z0X7</accession>
<proteinExistence type="predicted"/>
<gene>
    <name evidence="2" type="ORF">PMAYCL1PPCAC_00716</name>
</gene>
<dbReference type="Proteomes" id="UP001328107">
    <property type="component" value="Unassembled WGS sequence"/>
</dbReference>
<feature type="signal peptide" evidence="1">
    <location>
        <begin position="1"/>
        <end position="23"/>
    </location>
</feature>
<dbReference type="AlphaFoldDB" id="A0AAN4Z0X7"/>
<evidence type="ECO:0000313" key="3">
    <source>
        <dbReference type="Proteomes" id="UP001328107"/>
    </source>
</evidence>
<dbReference type="EMBL" id="BTRK01000001">
    <property type="protein sequence ID" value="GMR30521.1"/>
    <property type="molecule type" value="Genomic_DNA"/>
</dbReference>
<sequence>GYSNGKLLIGDVFGLLFGSLTLSLPRSTVVAPGSVTSRCIRVAVATIPARGSPDADETANDEASTPSEAASLVVMYVVVVVMPIRSLGVVMPLSMPRIPLRTSSLRLVPSLGRRGRRRRMGFGAGHYRSIGCSRSEN</sequence>
<evidence type="ECO:0000313" key="2">
    <source>
        <dbReference type="EMBL" id="GMR30521.1"/>
    </source>
</evidence>
<organism evidence="2 3">
    <name type="scientific">Pristionchus mayeri</name>
    <dbReference type="NCBI Taxonomy" id="1317129"/>
    <lineage>
        <taxon>Eukaryota</taxon>
        <taxon>Metazoa</taxon>
        <taxon>Ecdysozoa</taxon>
        <taxon>Nematoda</taxon>
        <taxon>Chromadorea</taxon>
        <taxon>Rhabditida</taxon>
        <taxon>Rhabditina</taxon>
        <taxon>Diplogasteromorpha</taxon>
        <taxon>Diplogasteroidea</taxon>
        <taxon>Neodiplogasteridae</taxon>
        <taxon>Pristionchus</taxon>
    </lineage>
</organism>
<name>A0AAN4Z0X7_9BILA</name>
<reference evidence="3" key="1">
    <citation type="submission" date="2022-10" db="EMBL/GenBank/DDBJ databases">
        <title>Genome assembly of Pristionchus species.</title>
        <authorList>
            <person name="Yoshida K."/>
            <person name="Sommer R.J."/>
        </authorList>
    </citation>
    <scope>NUCLEOTIDE SEQUENCE [LARGE SCALE GENOMIC DNA]</scope>
    <source>
        <strain evidence="3">RS5460</strain>
    </source>
</reference>
<evidence type="ECO:0000256" key="1">
    <source>
        <dbReference type="SAM" id="SignalP"/>
    </source>
</evidence>